<accession>A0AAD5NV49</accession>
<dbReference type="Gene3D" id="2.60.210.10">
    <property type="entry name" value="Apoptosis, Tumor Necrosis Factor Receptor Associated Protein 2, Chain A"/>
    <property type="match status" value="2"/>
</dbReference>
<dbReference type="PANTHER" id="PTHR46162:SF9">
    <property type="entry name" value="MATH DOMAIN-CONTAINING PROTEIN"/>
    <property type="match status" value="1"/>
</dbReference>
<dbReference type="Proteomes" id="UP001064489">
    <property type="component" value="Chromosome 4"/>
</dbReference>
<gene>
    <name evidence="2" type="ORF">LWI28_027085</name>
</gene>
<name>A0AAD5NV49_ACENE</name>
<evidence type="ECO:0000259" key="1">
    <source>
        <dbReference type="PROSITE" id="PS50144"/>
    </source>
</evidence>
<dbReference type="PANTHER" id="PTHR46162">
    <property type="entry name" value="TRAF-LIKE FAMILY PROTEIN"/>
    <property type="match status" value="1"/>
</dbReference>
<feature type="domain" description="MATH" evidence="1">
    <location>
        <begin position="1"/>
        <end position="47"/>
    </location>
</feature>
<keyword evidence="3" id="KW-1185">Reference proteome</keyword>
<dbReference type="InterPro" id="IPR002083">
    <property type="entry name" value="MATH/TRAF_dom"/>
</dbReference>
<comment type="caution">
    <text evidence="2">The sequence shown here is derived from an EMBL/GenBank/DDBJ whole genome shotgun (WGS) entry which is preliminary data.</text>
</comment>
<dbReference type="PROSITE" id="PS50144">
    <property type="entry name" value="MATH"/>
    <property type="match status" value="2"/>
</dbReference>
<protein>
    <recommendedName>
        <fullName evidence="1">MATH domain-containing protein</fullName>
    </recommendedName>
</protein>
<dbReference type="InterPro" id="IPR008974">
    <property type="entry name" value="TRAF-like"/>
</dbReference>
<reference evidence="2" key="2">
    <citation type="submission" date="2023-02" db="EMBL/GenBank/DDBJ databases">
        <authorList>
            <person name="Swenson N.G."/>
            <person name="Wegrzyn J.L."/>
            <person name="Mcevoy S.L."/>
        </authorList>
    </citation>
    <scope>NUCLEOTIDE SEQUENCE</scope>
    <source>
        <strain evidence="2">91603</strain>
        <tissue evidence="2">Leaf</tissue>
    </source>
</reference>
<dbReference type="EMBL" id="JAJSOW010000101">
    <property type="protein sequence ID" value="KAI9182600.1"/>
    <property type="molecule type" value="Genomic_DNA"/>
</dbReference>
<dbReference type="SUPFAM" id="SSF49599">
    <property type="entry name" value="TRAF domain-like"/>
    <property type="match status" value="2"/>
</dbReference>
<reference evidence="2" key="1">
    <citation type="journal article" date="2022" name="Plant J.">
        <title>Strategies of tolerance reflected in two North American maple genomes.</title>
        <authorList>
            <person name="McEvoy S.L."/>
            <person name="Sezen U.U."/>
            <person name="Trouern-Trend A."/>
            <person name="McMahon S.M."/>
            <person name="Schaberg P.G."/>
            <person name="Yang J."/>
            <person name="Wegrzyn J.L."/>
            <person name="Swenson N.G."/>
        </authorList>
    </citation>
    <scope>NUCLEOTIDE SEQUENCE</scope>
    <source>
        <strain evidence="2">91603</strain>
    </source>
</reference>
<feature type="domain" description="MATH" evidence="1">
    <location>
        <begin position="67"/>
        <end position="192"/>
    </location>
</feature>
<dbReference type="CDD" id="cd00121">
    <property type="entry name" value="MATH"/>
    <property type="match status" value="1"/>
</dbReference>
<evidence type="ECO:0000313" key="3">
    <source>
        <dbReference type="Proteomes" id="UP001064489"/>
    </source>
</evidence>
<organism evidence="2 3">
    <name type="scientific">Acer negundo</name>
    <name type="common">Box elder</name>
    <dbReference type="NCBI Taxonomy" id="4023"/>
    <lineage>
        <taxon>Eukaryota</taxon>
        <taxon>Viridiplantae</taxon>
        <taxon>Streptophyta</taxon>
        <taxon>Embryophyta</taxon>
        <taxon>Tracheophyta</taxon>
        <taxon>Spermatophyta</taxon>
        <taxon>Magnoliopsida</taxon>
        <taxon>eudicotyledons</taxon>
        <taxon>Gunneridae</taxon>
        <taxon>Pentapetalae</taxon>
        <taxon>rosids</taxon>
        <taxon>malvids</taxon>
        <taxon>Sapindales</taxon>
        <taxon>Sapindaceae</taxon>
        <taxon>Hippocastanoideae</taxon>
        <taxon>Acereae</taxon>
        <taxon>Acer</taxon>
    </lineage>
</organism>
<evidence type="ECO:0000313" key="2">
    <source>
        <dbReference type="EMBL" id="KAI9182600.1"/>
    </source>
</evidence>
<sequence>MHVDGKVRRFHAMKTAWGITKFIDLKTFSDPMRGYLIDNTCVFGAEVFVVKNTFTGVNFTMKKEPPTYSYTWRVSKFSTLHDERYESEYFGCYNWKVMLYPNGALEGRGNSIGLSLYSDGSNIPANSKLLVGFKLLIKDRINGKHFELKRVRALFYPPNLNFGWGDFMSLAKLKDPSQGFLVDDTCVVEAEVTFLGLLLTG</sequence>
<proteinExistence type="predicted"/>
<dbReference type="AlphaFoldDB" id="A0AAD5NV49"/>
<dbReference type="Pfam" id="PF22486">
    <property type="entry name" value="MATH_2"/>
    <property type="match status" value="2"/>
</dbReference>